<dbReference type="InterPro" id="IPR006450">
    <property type="entry name" value="Phage_HK97_gp6-like"/>
</dbReference>
<accession>A0AAC8PXM4</accession>
<gene>
    <name evidence="1" type="ORF">AAX06_09885</name>
</gene>
<dbReference type="CDD" id="cd08054">
    <property type="entry name" value="gp6"/>
    <property type="match status" value="1"/>
</dbReference>
<dbReference type="Gene3D" id="1.10.3230.30">
    <property type="entry name" value="Phage gp6-like head-tail connector protein"/>
    <property type="match status" value="1"/>
</dbReference>
<evidence type="ECO:0000313" key="1">
    <source>
        <dbReference type="EMBL" id="AKG08397.1"/>
    </source>
</evidence>
<dbReference type="Proteomes" id="UP000077465">
    <property type="component" value="Chromosome"/>
</dbReference>
<dbReference type="AlphaFoldDB" id="A0AAC8PXM4"/>
<evidence type="ECO:0000313" key="2">
    <source>
        <dbReference type="Proteomes" id="UP000077465"/>
    </source>
</evidence>
<name>A0AAC8PXM4_9GAMM</name>
<dbReference type="RefSeq" id="WP_046699384.1">
    <property type="nucleotide sequence ID" value="NZ_CP011376.1"/>
</dbReference>
<reference evidence="1 2" key="1">
    <citation type="submission" date="2015-05" db="EMBL/GenBank/DDBJ databases">
        <authorList>
            <person name="Dickey A."/>
            <person name="Clawson M."/>
            <person name="Bono J."/>
            <person name="Loy J.D."/>
        </authorList>
    </citation>
    <scope>NUCLEOTIDE SEQUENCE [LARGE SCALE GENOMIC DNA]</scope>
    <source>
        <strain evidence="1 2">22581</strain>
    </source>
</reference>
<dbReference type="NCBIfam" id="TIGR01560">
    <property type="entry name" value="put_DNA_pack"/>
    <property type="match status" value="1"/>
</dbReference>
<sequence>MSEFASLDEVKHHLRYDDDASDVILAIFLQSAELAVKNYITDKITDDMLPSLKVATLLMVGYLDDNRNSENGANHGNYLPPAVRQMLAPYRTPTF</sequence>
<proteinExistence type="predicted"/>
<dbReference type="InterPro" id="IPR021146">
    <property type="entry name" value="Phage_gp6-like_head-tail"/>
</dbReference>
<organism evidence="1 2">
    <name type="scientific">Moraxella bovoculi</name>
    <dbReference type="NCBI Taxonomy" id="386891"/>
    <lineage>
        <taxon>Bacteria</taxon>
        <taxon>Pseudomonadati</taxon>
        <taxon>Pseudomonadota</taxon>
        <taxon>Gammaproteobacteria</taxon>
        <taxon>Moraxellales</taxon>
        <taxon>Moraxellaceae</taxon>
        <taxon>Moraxella</taxon>
    </lineage>
</organism>
<dbReference type="EMBL" id="CP011376">
    <property type="protein sequence ID" value="AKG08397.1"/>
    <property type="molecule type" value="Genomic_DNA"/>
</dbReference>
<dbReference type="Pfam" id="PF05135">
    <property type="entry name" value="Phage_connect_1"/>
    <property type="match status" value="1"/>
</dbReference>
<protein>
    <submittedName>
        <fullName evidence="1">Phage head-tail adapter protein</fullName>
    </submittedName>
</protein>